<dbReference type="AlphaFoldDB" id="A0AAE4Q7G0"/>
<evidence type="ECO:0000313" key="1">
    <source>
        <dbReference type="EMBL" id="MDV5976707.1"/>
    </source>
</evidence>
<gene>
    <name evidence="1" type="ORF">KB584_04405</name>
</gene>
<sequence>MSKKVDKEIFKFLKQHKQSLDDIQQHIYDVIIINRLKNHEVAAMFTSLMRQIMTTEHNAKLLDSLGLDVGKLNPEVLAKIQQILTEEWLAEQGYLDK</sequence>
<comment type="caution">
    <text evidence="1">The sequence shown here is derived from an EMBL/GenBank/DDBJ whole genome shotgun (WGS) entry which is preliminary data.</text>
</comment>
<reference evidence="1" key="1">
    <citation type="submission" date="2021-04" db="EMBL/GenBank/DDBJ databases">
        <title>Draft genomes of 20 S. canis strains.</title>
        <authorList>
            <person name="Pagnossin D."/>
            <person name="Weir W."/>
            <person name="Smith A."/>
            <person name="Ure R."/>
            <person name="Oravcova K."/>
        </authorList>
    </citation>
    <scope>NUCLEOTIDE SEQUENCE</scope>
    <source>
        <strain evidence="1">284</strain>
    </source>
</reference>
<accession>A0AAE4Q7G0</accession>
<organism evidence="1 2">
    <name type="scientific">Streptococcus canis</name>
    <dbReference type="NCBI Taxonomy" id="1329"/>
    <lineage>
        <taxon>Bacteria</taxon>
        <taxon>Bacillati</taxon>
        <taxon>Bacillota</taxon>
        <taxon>Bacilli</taxon>
        <taxon>Lactobacillales</taxon>
        <taxon>Streptococcaceae</taxon>
        <taxon>Streptococcus</taxon>
    </lineage>
</organism>
<protein>
    <submittedName>
        <fullName evidence="1">Uncharacterized protein</fullName>
    </submittedName>
</protein>
<name>A0AAE4Q7G0_STRCB</name>
<evidence type="ECO:0000313" key="2">
    <source>
        <dbReference type="Proteomes" id="UP001186118"/>
    </source>
</evidence>
<dbReference type="EMBL" id="JAGQEX010000007">
    <property type="protein sequence ID" value="MDV5976707.1"/>
    <property type="molecule type" value="Genomic_DNA"/>
</dbReference>
<proteinExistence type="predicted"/>
<dbReference type="RefSeq" id="WP_159323129.1">
    <property type="nucleotide sequence ID" value="NZ_BLIT01000034.1"/>
</dbReference>
<dbReference type="Proteomes" id="UP001186118">
    <property type="component" value="Unassembled WGS sequence"/>
</dbReference>